<evidence type="ECO:0000259" key="11">
    <source>
        <dbReference type="PROSITE" id="PS50055"/>
    </source>
</evidence>
<dbReference type="PROSITE" id="PS50055">
    <property type="entry name" value="TYR_PHOSPHATASE_PTP"/>
    <property type="match status" value="2"/>
</dbReference>
<comment type="subcellular location">
    <subcellularLocation>
        <location evidence="1">Membrane</location>
        <topology evidence="1">Single-pass membrane protein</topology>
    </subcellularLocation>
</comment>
<dbReference type="PANTHER" id="PTHR19134">
    <property type="entry name" value="RECEPTOR-TYPE TYROSINE-PROTEIN PHOSPHATASE"/>
    <property type="match status" value="1"/>
</dbReference>
<accession>A0AAD9KJI7</accession>
<keyword evidence="8" id="KW-1015">Disulfide bond</keyword>
<dbReference type="PROSITE" id="PS50853">
    <property type="entry name" value="FN3"/>
    <property type="match status" value="1"/>
</dbReference>
<dbReference type="PROSITE" id="PS51448">
    <property type="entry name" value="P_TREFOIL_2"/>
    <property type="match status" value="1"/>
</dbReference>
<dbReference type="Gene3D" id="2.170.300.10">
    <property type="entry name" value="Tie2 ligand-binding domain superfamily"/>
    <property type="match status" value="1"/>
</dbReference>
<evidence type="ECO:0000256" key="1">
    <source>
        <dbReference type="ARBA" id="ARBA00004167"/>
    </source>
</evidence>
<dbReference type="AlphaFoldDB" id="A0AAD9KJI7"/>
<protein>
    <recommendedName>
        <fullName evidence="2">protein-tyrosine-phosphatase</fullName>
        <ecNumber evidence="2">3.1.3.48</ecNumber>
    </recommendedName>
</protein>
<dbReference type="SUPFAM" id="SSF52799">
    <property type="entry name" value="(Phosphotyrosine protein) phosphatases II"/>
    <property type="match status" value="2"/>
</dbReference>
<feature type="domain" description="Fibronectin type-III" evidence="13">
    <location>
        <begin position="471"/>
        <end position="574"/>
    </location>
</feature>
<dbReference type="CDD" id="cd00111">
    <property type="entry name" value="Trefoil"/>
    <property type="match status" value="1"/>
</dbReference>
<dbReference type="PANTHER" id="PTHR19134:SF449">
    <property type="entry name" value="TYROSINE-PROTEIN PHOSPHATASE 1"/>
    <property type="match status" value="1"/>
</dbReference>
<evidence type="ECO:0000256" key="10">
    <source>
        <dbReference type="SAM" id="SignalP"/>
    </source>
</evidence>
<dbReference type="Pfam" id="PF00102">
    <property type="entry name" value="Y_phosphatase"/>
    <property type="match status" value="2"/>
</dbReference>
<feature type="chain" id="PRO_5042016153" description="protein-tyrosine-phosphatase" evidence="10">
    <location>
        <begin position="23"/>
        <end position="1118"/>
    </location>
</feature>
<keyword evidence="6 9" id="KW-0472">Membrane</keyword>
<feature type="domain" description="Tyrosine-protein phosphatase" evidence="11">
    <location>
        <begin position="607"/>
        <end position="846"/>
    </location>
</feature>
<evidence type="ECO:0000256" key="5">
    <source>
        <dbReference type="ARBA" id="ARBA00022912"/>
    </source>
</evidence>
<dbReference type="CDD" id="cd00063">
    <property type="entry name" value="FN3"/>
    <property type="match status" value="1"/>
</dbReference>
<evidence type="ECO:0000256" key="6">
    <source>
        <dbReference type="ARBA" id="ARBA00023136"/>
    </source>
</evidence>
<feature type="domain" description="P-type" evidence="14">
    <location>
        <begin position="154"/>
        <end position="199"/>
    </location>
</feature>
<dbReference type="InterPro" id="IPR000387">
    <property type="entry name" value="Tyr_Pase_dom"/>
</dbReference>
<dbReference type="Gene3D" id="2.60.120.260">
    <property type="entry name" value="Galactose-binding domain-like"/>
    <property type="match status" value="1"/>
</dbReference>
<feature type="signal peptide" evidence="10">
    <location>
        <begin position="1"/>
        <end position="22"/>
    </location>
</feature>
<feature type="domain" description="Tyrosine-protein phosphatase" evidence="11">
    <location>
        <begin position="861"/>
        <end position="1107"/>
    </location>
</feature>
<evidence type="ECO:0000313" key="16">
    <source>
        <dbReference type="Proteomes" id="UP001209878"/>
    </source>
</evidence>
<dbReference type="InterPro" id="IPR016130">
    <property type="entry name" value="Tyr_Pase_AS"/>
</dbReference>
<keyword evidence="9" id="KW-0812">Transmembrane</keyword>
<reference evidence="15" key="1">
    <citation type="journal article" date="2023" name="Mol. Biol. Evol.">
        <title>Third-Generation Sequencing Reveals the Adaptive Role of the Epigenome in Three Deep-Sea Polychaetes.</title>
        <authorList>
            <person name="Perez M."/>
            <person name="Aroh O."/>
            <person name="Sun Y."/>
            <person name="Lan Y."/>
            <person name="Juniper S.K."/>
            <person name="Young C.R."/>
            <person name="Angers B."/>
            <person name="Qian P.Y."/>
        </authorList>
    </citation>
    <scope>NUCLEOTIDE SEQUENCE</scope>
    <source>
        <strain evidence="15">R07B-5</strain>
    </source>
</reference>
<gene>
    <name evidence="15" type="ORF">NP493_950g01060</name>
</gene>
<dbReference type="EMBL" id="JAODUO010000951">
    <property type="protein sequence ID" value="KAK2172546.1"/>
    <property type="molecule type" value="Genomic_DNA"/>
</dbReference>
<dbReference type="Gene3D" id="3.90.190.10">
    <property type="entry name" value="Protein tyrosine phosphatase superfamily"/>
    <property type="match status" value="2"/>
</dbReference>
<dbReference type="GO" id="GO:0016020">
    <property type="term" value="C:membrane"/>
    <property type="evidence" value="ECO:0007669"/>
    <property type="project" value="UniProtKB-SubCell"/>
</dbReference>
<keyword evidence="3 10" id="KW-0732">Signal</keyword>
<evidence type="ECO:0000259" key="13">
    <source>
        <dbReference type="PROSITE" id="PS50853"/>
    </source>
</evidence>
<dbReference type="InterPro" id="IPR003595">
    <property type="entry name" value="Tyr_Pase_cat"/>
</dbReference>
<dbReference type="SUPFAM" id="SSF49785">
    <property type="entry name" value="Galactose-binding domain-like"/>
    <property type="match status" value="1"/>
</dbReference>
<feature type="domain" description="Tyrosine specific protein phosphatases" evidence="12">
    <location>
        <begin position="780"/>
        <end position="846"/>
    </location>
</feature>
<dbReference type="Gene3D" id="2.60.40.10">
    <property type="entry name" value="Immunoglobulins"/>
    <property type="match status" value="1"/>
</dbReference>
<evidence type="ECO:0000256" key="8">
    <source>
        <dbReference type="PROSITE-ProRule" id="PRU00779"/>
    </source>
</evidence>
<dbReference type="InterPro" id="IPR050348">
    <property type="entry name" value="Protein-Tyr_Phosphatase"/>
</dbReference>
<dbReference type="InterPro" id="IPR008979">
    <property type="entry name" value="Galactose-bd-like_sf"/>
</dbReference>
<dbReference type="PROSITE" id="PS00383">
    <property type="entry name" value="TYR_PHOSPHATASE_1"/>
    <property type="match status" value="2"/>
</dbReference>
<keyword evidence="4" id="KW-0378">Hydrolase</keyword>
<dbReference type="CDD" id="cd00047">
    <property type="entry name" value="PTPc"/>
    <property type="match status" value="1"/>
</dbReference>
<keyword evidence="9" id="KW-1133">Transmembrane helix</keyword>
<dbReference type="InterPro" id="IPR003961">
    <property type="entry name" value="FN3_dom"/>
</dbReference>
<dbReference type="InterPro" id="IPR029021">
    <property type="entry name" value="Prot-tyrosine_phosphatase-like"/>
</dbReference>
<dbReference type="SMART" id="SM00194">
    <property type="entry name" value="PTPc"/>
    <property type="match status" value="2"/>
</dbReference>
<keyword evidence="5" id="KW-0904">Protein phosphatase</keyword>
<dbReference type="InterPro" id="IPR013783">
    <property type="entry name" value="Ig-like_fold"/>
</dbReference>
<dbReference type="PRINTS" id="PR00700">
    <property type="entry name" value="PRTYPHPHTASE"/>
</dbReference>
<evidence type="ECO:0000256" key="4">
    <source>
        <dbReference type="ARBA" id="ARBA00022801"/>
    </source>
</evidence>
<evidence type="ECO:0000256" key="7">
    <source>
        <dbReference type="ARBA" id="ARBA00051722"/>
    </source>
</evidence>
<organism evidence="15 16">
    <name type="scientific">Ridgeia piscesae</name>
    <name type="common">Tubeworm</name>
    <dbReference type="NCBI Taxonomy" id="27915"/>
    <lineage>
        <taxon>Eukaryota</taxon>
        <taxon>Metazoa</taxon>
        <taxon>Spiralia</taxon>
        <taxon>Lophotrochozoa</taxon>
        <taxon>Annelida</taxon>
        <taxon>Polychaeta</taxon>
        <taxon>Sedentaria</taxon>
        <taxon>Canalipalpata</taxon>
        <taxon>Sabellida</taxon>
        <taxon>Siboglinidae</taxon>
        <taxon>Ridgeia</taxon>
    </lineage>
</organism>
<evidence type="ECO:0000256" key="2">
    <source>
        <dbReference type="ARBA" id="ARBA00013064"/>
    </source>
</evidence>
<dbReference type="SUPFAM" id="SSF49265">
    <property type="entry name" value="Fibronectin type III"/>
    <property type="match status" value="1"/>
</dbReference>
<feature type="transmembrane region" description="Helical" evidence="9">
    <location>
        <begin position="582"/>
        <end position="606"/>
    </location>
</feature>
<dbReference type="InterPro" id="IPR036116">
    <property type="entry name" value="FN3_sf"/>
</dbReference>
<dbReference type="Proteomes" id="UP001209878">
    <property type="component" value="Unassembled WGS sequence"/>
</dbReference>
<feature type="disulfide bond" evidence="8">
    <location>
        <begin position="167"/>
        <end position="182"/>
    </location>
</feature>
<dbReference type="FunFam" id="3.90.190.10:FF:000102">
    <property type="entry name" value="Receptor-type tyrosine-protein phosphatase"/>
    <property type="match status" value="1"/>
</dbReference>
<dbReference type="GO" id="GO:0004725">
    <property type="term" value="F:protein tyrosine phosphatase activity"/>
    <property type="evidence" value="ECO:0007669"/>
    <property type="project" value="UniProtKB-EC"/>
</dbReference>
<proteinExistence type="predicted"/>
<comment type="caution">
    <text evidence="15">The sequence shown here is derived from an EMBL/GenBank/DDBJ whole genome shotgun (WGS) entry which is preliminary data.</text>
</comment>
<sequence length="1118" mass="123834">MVQTIYIVLLVTLLAEPGTTAGTPCRFDSSSTSRGSCIFPCRCTKGCDQATGQCLDGGQCSDGYPSGYKWTGPACQIGNIALQKNAEQSSTKWGDMYLASNAVDGRVDLLSYQHCAVPNAMRGTNAWWKIDFGGNYKLSRVIIYNTNTVFTEAPHCPNIDMPARVRCGDAGINQLQCQAEGCCWDERATGNDIACYQKGSSAYDTTEAGEGTDLHGLGYPDSVSRRFGVNCEKECHCNNESENCQNNWPKGRCISGCAPHFTGPTCQECDDGHFGVFCDGTCHCSSGSCDKTTGHCPRGCADGWTGDSCQTDERRLSAFTLSVGNSSDVNDHTQCASHNGAVAAGATVNESCTATGRYLSFRRSGGEENQLTTLCEVVVIGHRYITCKLCPATSTCDDVIGCDACEPGKQQPHCEEDCDKGYYGVNCNETCGHCKDQSTCSITDGSCPSGCELWHISDVCKTYIAPPEFASSSKPVVADVTGSSIKVSWPKAMKITPDVEAHYHYIVWIKSGTESEKNVSQVQQGTDREWMEVQITGLAFNTKYALRVEPYRELNGKRDAGDSTGSVVFTTSAKAGGLSAGGAAGVSIGVILLLAGIAAAVVFVFFRLRRLFGKNEREDIAMDHNMEGAGQENIDFDYENEAEDEVDGRVAVADTTGLYMNVQKVNRGIKVADLAAYFEDKRHRNGFQKEFAEKTNTIVMLANLYELGREKCNKYWPLKKKTETWGPFVVESTKEEQFADYVIRDFTLKNLELKKVRRIRQLHFTAWPDKGTPDYAYPLLAFHRKVHSFDSERRGPLLVHCSAGVGRTGTFIAIDILTQQAAAEGKVDVFQCVNLLRSQRMDMVQTLRLNALKTSIKNTKSAALEPKNVDKNRNIEIIPDDQHRPYLVTPWKEGTNFINAVTVHGYKQRNAYIITQSPMTKTVVDLWRLLNDHESHTVVMLDDVDDTDGYTIYWPTKENPKCQYGPFEVELTETNFSENPNVTFRDFKLTKASKSDDNAVVVRQFHLKRNSWNMGEPVPSNKMVFLDLLNMVEKWQQLSGNGPITVHCSDGASRCGVLVAASYILEHLKIEQEVDVFHAVQHVRTTRPQLVTDLTQYRFLYQVALAYMSQFDTYANFQ</sequence>
<name>A0AAD9KJI7_RIDPI</name>
<dbReference type="PROSITE" id="PS50056">
    <property type="entry name" value="TYR_PHOSPHATASE_2"/>
    <property type="match status" value="2"/>
</dbReference>
<evidence type="ECO:0000256" key="9">
    <source>
        <dbReference type="SAM" id="Phobius"/>
    </source>
</evidence>
<comment type="catalytic activity">
    <reaction evidence="7">
        <text>O-phospho-L-tyrosyl-[protein] + H2O = L-tyrosyl-[protein] + phosphate</text>
        <dbReference type="Rhea" id="RHEA:10684"/>
        <dbReference type="Rhea" id="RHEA-COMP:10136"/>
        <dbReference type="Rhea" id="RHEA-COMP:20101"/>
        <dbReference type="ChEBI" id="CHEBI:15377"/>
        <dbReference type="ChEBI" id="CHEBI:43474"/>
        <dbReference type="ChEBI" id="CHEBI:46858"/>
        <dbReference type="ChEBI" id="CHEBI:61978"/>
        <dbReference type="EC" id="3.1.3.48"/>
    </reaction>
</comment>
<evidence type="ECO:0000259" key="14">
    <source>
        <dbReference type="PROSITE" id="PS51448"/>
    </source>
</evidence>
<dbReference type="InterPro" id="IPR000242">
    <property type="entry name" value="PTP_cat"/>
</dbReference>
<comment type="caution">
    <text evidence="8">Lacks conserved residue(s) required for the propagation of feature annotation.</text>
</comment>
<dbReference type="InterPro" id="IPR000519">
    <property type="entry name" value="P_trefoil_dom"/>
</dbReference>
<evidence type="ECO:0000259" key="12">
    <source>
        <dbReference type="PROSITE" id="PS50056"/>
    </source>
</evidence>
<dbReference type="EC" id="3.1.3.48" evidence="2"/>
<evidence type="ECO:0000313" key="15">
    <source>
        <dbReference type="EMBL" id="KAK2172546.1"/>
    </source>
</evidence>
<keyword evidence="16" id="KW-1185">Reference proteome</keyword>
<feature type="domain" description="Tyrosine specific protein phosphatases" evidence="12">
    <location>
        <begin position="1023"/>
        <end position="1098"/>
    </location>
</feature>
<dbReference type="SMART" id="SM00404">
    <property type="entry name" value="PTPc_motif"/>
    <property type="match status" value="2"/>
</dbReference>
<evidence type="ECO:0000256" key="3">
    <source>
        <dbReference type="ARBA" id="ARBA00022729"/>
    </source>
</evidence>